<dbReference type="GO" id="GO:0006606">
    <property type="term" value="P:protein import into nucleus"/>
    <property type="evidence" value="ECO:0007669"/>
    <property type="project" value="InterPro"/>
</dbReference>
<dbReference type="Pfam" id="PF03810">
    <property type="entry name" value="IBN_N"/>
    <property type="match status" value="1"/>
</dbReference>
<dbReference type="InterPro" id="IPR011989">
    <property type="entry name" value="ARM-like"/>
</dbReference>
<dbReference type="Pfam" id="PF13513">
    <property type="entry name" value="HEAT_EZ"/>
    <property type="match status" value="1"/>
</dbReference>
<keyword evidence="3" id="KW-0963">Cytoplasm</keyword>
<dbReference type="PROSITE" id="PS50166">
    <property type="entry name" value="IMPORTIN_B_NT"/>
    <property type="match status" value="1"/>
</dbReference>
<feature type="domain" description="Importin N-terminal" evidence="7">
    <location>
        <begin position="32"/>
        <end position="109"/>
    </location>
</feature>
<evidence type="ECO:0000313" key="9">
    <source>
        <dbReference type="Proteomes" id="UP000799770"/>
    </source>
</evidence>
<dbReference type="SMART" id="SM00913">
    <property type="entry name" value="IBN_N"/>
    <property type="match status" value="1"/>
</dbReference>
<dbReference type="InterPro" id="IPR040122">
    <property type="entry name" value="Importin_beta"/>
</dbReference>
<evidence type="ECO:0000259" key="7">
    <source>
        <dbReference type="PROSITE" id="PS50166"/>
    </source>
</evidence>
<proteinExistence type="predicted"/>
<dbReference type="GO" id="GO:0005634">
    <property type="term" value="C:nucleus"/>
    <property type="evidence" value="ECO:0007669"/>
    <property type="project" value="UniProtKB-ARBA"/>
</dbReference>
<accession>A0A6A5ZME2</accession>
<dbReference type="SUPFAM" id="SSF48371">
    <property type="entry name" value="ARM repeat"/>
    <property type="match status" value="1"/>
</dbReference>
<evidence type="ECO:0000256" key="4">
    <source>
        <dbReference type="ARBA" id="ARBA00022737"/>
    </source>
</evidence>
<dbReference type="GO" id="GO:0005737">
    <property type="term" value="C:cytoplasm"/>
    <property type="evidence" value="ECO:0007669"/>
    <property type="project" value="UniProtKB-SubCell"/>
</dbReference>
<evidence type="ECO:0000256" key="3">
    <source>
        <dbReference type="ARBA" id="ARBA00022490"/>
    </source>
</evidence>
<dbReference type="AlphaFoldDB" id="A0A6A5ZME2"/>
<keyword evidence="2" id="KW-0813">Transport</keyword>
<evidence type="ECO:0000256" key="2">
    <source>
        <dbReference type="ARBA" id="ARBA00022448"/>
    </source>
</evidence>
<keyword evidence="9" id="KW-1185">Reference proteome</keyword>
<feature type="compositionally biased region" description="Polar residues" evidence="6">
    <location>
        <begin position="359"/>
        <end position="372"/>
    </location>
</feature>
<feature type="region of interest" description="Disordered" evidence="6">
    <location>
        <begin position="356"/>
        <end position="390"/>
    </location>
</feature>
<evidence type="ECO:0000256" key="5">
    <source>
        <dbReference type="ARBA" id="ARBA00022927"/>
    </source>
</evidence>
<dbReference type="Gene3D" id="1.25.10.10">
    <property type="entry name" value="Leucine-rich Repeat Variant"/>
    <property type="match status" value="2"/>
</dbReference>
<sequence length="944" mass="105006">MAWQPQEEPLRQLAQCLKDSLSGHDKNAQKNAELMLKQAKASPDIDKYLAYVFSNSQPPAAVNMDVPSYHQARAAAAVLLKNDVKSSYKTMPEDSKSYIRSIILLGLQDSNFQIRSYAGNVVTEVVRQGGILGWPQVLSDLIALVSNAAGNISSQAQEGGMGALLKICEDNKKALDREYQGQRPLAFVFPKLLEFTSSPLPKVRSDALASINVFIPDKPQAVLSNLDALMQSLFRLASDESDEVRKHVCRAFVHIADVAPQQIVPHMDGLVDFMISQQGSVENAELALDAAEFWLCVGEDEKLRDCLGPYLPKIVPVLLDSMVYSEDEILRLEGENEDAEVEDREQDIKPTFATAKGSRLTNDANGDSTPANVNGAVVSASGYDDDDLSEGEIDDFDDDDSLGDPEEMWNLRKCSAAALDVLASVFHEPVFQATLPYLMRNLSHAEWPNREAAVLALGAIADGCMGVVEPHLPQLTPYLITLLQDSEPVVRQITCWSLGRYSGWASHLDGTGKQQFFEPMMDGILLRMLDNNKRVQEAAASAFANLEEKANTQLRDYCVRIVHQFVQCFAKYKDRNMFILYDCVQTLAEHVGPALAIPELVNLLMPALIQRWNKVSDQSREMFPLLECLSYVATALGPFFSRFAPGIFARCIKIIHRNLEESLMAVQEPAMEIPDKDFLVTSLDLLSAIIQALEPSDSAALVGQTDTFFRLLAICMKDPNNDVRQSAYALLGDCAIYVFEQLQPCLPEILEILIAQLELSQVLIDGEQTGYSVINNACWSVGEISMRQREGMQPYVEKLLQKLATILFDDKVPESLNENAAIALGRLGLGSSQLLAVHLAQIAPPFLRAIKKVLWTDEKAHALAGFMRIILANPQAMEQSLLEFFLEMSDADRNTVMGGAEQRTFRDSFQQVIQQYKRMIPDFDGFLHNLPPDKEQRFRELYAV</sequence>
<dbReference type="InterPro" id="IPR001494">
    <property type="entry name" value="Importin-beta_N"/>
</dbReference>
<dbReference type="EMBL" id="ML977314">
    <property type="protein sequence ID" value="KAF2120164.1"/>
    <property type="molecule type" value="Genomic_DNA"/>
</dbReference>
<dbReference type="OrthoDB" id="951172at2759"/>
<protein>
    <submittedName>
        <fullName evidence="8">Armadillo-type protein</fullName>
    </submittedName>
</protein>
<dbReference type="FunFam" id="1.25.10.10:FF:000313">
    <property type="entry name" value="Importin beta-2 subunit, putative"/>
    <property type="match status" value="1"/>
</dbReference>
<comment type="subcellular location">
    <subcellularLocation>
        <location evidence="1">Cytoplasm</location>
    </subcellularLocation>
</comment>
<reference evidence="8" key="1">
    <citation type="journal article" date="2020" name="Stud. Mycol.">
        <title>101 Dothideomycetes genomes: a test case for predicting lifestyles and emergence of pathogens.</title>
        <authorList>
            <person name="Haridas S."/>
            <person name="Albert R."/>
            <person name="Binder M."/>
            <person name="Bloem J."/>
            <person name="Labutti K."/>
            <person name="Salamov A."/>
            <person name="Andreopoulos B."/>
            <person name="Baker S."/>
            <person name="Barry K."/>
            <person name="Bills G."/>
            <person name="Bluhm B."/>
            <person name="Cannon C."/>
            <person name="Castanera R."/>
            <person name="Culley D."/>
            <person name="Daum C."/>
            <person name="Ezra D."/>
            <person name="Gonzalez J."/>
            <person name="Henrissat B."/>
            <person name="Kuo A."/>
            <person name="Liang C."/>
            <person name="Lipzen A."/>
            <person name="Lutzoni F."/>
            <person name="Magnuson J."/>
            <person name="Mondo S."/>
            <person name="Nolan M."/>
            <person name="Ohm R."/>
            <person name="Pangilinan J."/>
            <person name="Park H.-J."/>
            <person name="Ramirez L."/>
            <person name="Alfaro M."/>
            <person name="Sun H."/>
            <person name="Tritt A."/>
            <person name="Yoshinaga Y."/>
            <person name="Zwiers L.-H."/>
            <person name="Turgeon B."/>
            <person name="Goodwin S."/>
            <person name="Spatafora J."/>
            <person name="Crous P."/>
            <person name="Grigoriev I."/>
        </authorList>
    </citation>
    <scope>NUCLEOTIDE SEQUENCE</scope>
    <source>
        <strain evidence="8">CBS 627.86</strain>
    </source>
</reference>
<evidence type="ECO:0000313" key="8">
    <source>
        <dbReference type="EMBL" id="KAF2120164.1"/>
    </source>
</evidence>
<dbReference type="PANTHER" id="PTHR10527">
    <property type="entry name" value="IMPORTIN BETA"/>
    <property type="match status" value="1"/>
</dbReference>
<dbReference type="InterPro" id="IPR016024">
    <property type="entry name" value="ARM-type_fold"/>
</dbReference>
<gene>
    <name evidence="8" type="ORF">BDV96DRAFT_610204</name>
</gene>
<dbReference type="GO" id="GO:0031267">
    <property type="term" value="F:small GTPase binding"/>
    <property type="evidence" value="ECO:0007669"/>
    <property type="project" value="InterPro"/>
</dbReference>
<evidence type="ECO:0000256" key="1">
    <source>
        <dbReference type="ARBA" id="ARBA00004496"/>
    </source>
</evidence>
<keyword evidence="5" id="KW-0653">Protein transport</keyword>
<dbReference type="FunFam" id="1.25.10.10:FF:000219">
    <property type="entry name" value="Importin subunit beta-2"/>
    <property type="match status" value="1"/>
</dbReference>
<name>A0A6A5ZME2_9PLEO</name>
<organism evidence="8 9">
    <name type="scientific">Lophiotrema nucula</name>
    <dbReference type="NCBI Taxonomy" id="690887"/>
    <lineage>
        <taxon>Eukaryota</taxon>
        <taxon>Fungi</taxon>
        <taxon>Dikarya</taxon>
        <taxon>Ascomycota</taxon>
        <taxon>Pezizomycotina</taxon>
        <taxon>Dothideomycetes</taxon>
        <taxon>Pleosporomycetidae</taxon>
        <taxon>Pleosporales</taxon>
        <taxon>Lophiotremataceae</taxon>
        <taxon>Lophiotrema</taxon>
    </lineage>
</organism>
<dbReference type="Proteomes" id="UP000799770">
    <property type="component" value="Unassembled WGS sequence"/>
</dbReference>
<keyword evidence="4" id="KW-0677">Repeat</keyword>
<evidence type="ECO:0000256" key="6">
    <source>
        <dbReference type="SAM" id="MobiDB-lite"/>
    </source>
</evidence>